<evidence type="ECO:0000313" key="8">
    <source>
        <dbReference type="Proteomes" id="UP000241167"/>
    </source>
</evidence>
<keyword evidence="2 7" id="KW-0560">Oxidoreductase</keyword>
<dbReference type="Gene3D" id="3.40.50.720">
    <property type="entry name" value="NAD(P)-binding Rossmann-like Domain"/>
    <property type="match status" value="1"/>
</dbReference>
<sequence>MGNPTGFLEVDRRDRAAAPPAERLKTWNEFVEEPGREAVGRQASRCMECGIPFCHGGCPVNNLIPDWNDLVYKQDWKAAIDRLHQTNNFPEFTGRICPAPCEAACTLNLVDAPVTIKSIEREIADTAWNEGWVKPQQARRGTGKRIAVVGSGPAGLACAQQLARAGHAPTVFEKNDRIGGLLRYGIPDFKLEKHHIDRRMQQMEIEGVIFRCGMNVGVDVTVERLMDDYDVLVLAGGAEQPRDLPIPGRDLGGVHFAMDFLTQQNKRNAGDPESRAAGNSTISAEGKHVLVIGGGDTGSDCIGTSNRQGALSVTQFEIMPQPPLRENKALTWPNWPLKLRTSSSQEEGAEREFSVVTTEFIGEDGRVTGVRCARSEMVPDTDGRMIIRPVAGTEFDIKADLVLLAMGFTGPRQQGAVADSGVELSPSGAVKAAFGEYQTSTPRIFACGDMRRGQSLVVWAIREGRECASAVDAFLAADIQRAA</sequence>
<dbReference type="PANTHER" id="PTHR43100:SF1">
    <property type="entry name" value="GLUTAMATE SYNTHASE [NADPH] SMALL CHAIN"/>
    <property type="match status" value="1"/>
</dbReference>
<dbReference type="GO" id="GO:0004355">
    <property type="term" value="F:glutamate synthase (NADPH) activity"/>
    <property type="evidence" value="ECO:0007669"/>
    <property type="project" value="UniProtKB-EC"/>
</dbReference>
<dbReference type="OrthoDB" id="9803192at2"/>
<comment type="caution">
    <text evidence="7">The sequence shown here is derived from an EMBL/GenBank/DDBJ whole genome shotgun (WGS) entry which is preliminary data.</text>
</comment>
<name>A0A2P7QFJ0_9SPHN</name>
<dbReference type="GO" id="GO:0016639">
    <property type="term" value="F:oxidoreductase activity, acting on the CH-NH2 group of donors, NAD or NADP as acceptor"/>
    <property type="evidence" value="ECO:0007669"/>
    <property type="project" value="InterPro"/>
</dbReference>
<dbReference type="Pfam" id="PF14691">
    <property type="entry name" value="Fer4_20"/>
    <property type="match status" value="1"/>
</dbReference>
<dbReference type="GO" id="GO:0006537">
    <property type="term" value="P:glutamate biosynthetic process"/>
    <property type="evidence" value="ECO:0007669"/>
    <property type="project" value="UniProtKB-KW"/>
</dbReference>
<accession>A0A2P7QFJ0</accession>
<proteinExistence type="predicted"/>
<evidence type="ECO:0000256" key="4">
    <source>
        <dbReference type="ARBA" id="ARBA00029440"/>
    </source>
</evidence>
<dbReference type="InterPro" id="IPR006005">
    <property type="entry name" value="Glut_synth_ssu1"/>
</dbReference>
<gene>
    <name evidence="7" type="primary">gltD</name>
    <name evidence="7" type="ORF">C7I55_25445</name>
</gene>
<protein>
    <submittedName>
        <fullName evidence="7">Glutamate synthase</fullName>
        <ecNumber evidence="7">1.4.1.13</ecNumber>
    </submittedName>
</protein>
<dbReference type="Gene3D" id="3.50.50.60">
    <property type="entry name" value="FAD/NAD(P)-binding domain"/>
    <property type="match status" value="1"/>
</dbReference>
<dbReference type="SUPFAM" id="SSF46548">
    <property type="entry name" value="alpha-helical ferredoxin"/>
    <property type="match status" value="1"/>
</dbReference>
<evidence type="ECO:0000256" key="1">
    <source>
        <dbReference type="ARBA" id="ARBA00022605"/>
    </source>
</evidence>
<dbReference type="GO" id="GO:0051536">
    <property type="term" value="F:iron-sulfur cluster binding"/>
    <property type="evidence" value="ECO:0007669"/>
    <property type="project" value="InterPro"/>
</dbReference>
<dbReference type="InterPro" id="IPR036188">
    <property type="entry name" value="FAD/NAD-bd_sf"/>
</dbReference>
<evidence type="ECO:0000313" key="7">
    <source>
        <dbReference type="EMBL" id="PSJ36729.1"/>
    </source>
</evidence>
<dbReference type="InterPro" id="IPR028261">
    <property type="entry name" value="DPD_II"/>
</dbReference>
<keyword evidence="8" id="KW-1185">Reference proteome</keyword>
<dbReference type="NCBIfam" id="TIGR01317">
    <property type="entry name" value="GOGAT_sm_gam"/>
    <property type="match status" value="1"/>
</dbReference>
<evidence type="ECO:0000259" key="6">
    <source>
        <dbReference type="Pfam" id="PF14691"/>
    </source>
</evidence>
<feature type="domain" description="FAD/NAD(P)-binding" evidence="5">
    <location>
        <begin position="145"/>
        <end position="464"/>
    </location>
</feature>
<dbReference type="PANTHER" id="PTHR43100">
    <property type="entry name" value="GLUTAMATE SYNTHASE [NADPH] SMALL CHAIN"/>
    <property type="match status" value="1"/>
</dbReference>
<evidence type="ECO:0000256" key="2">
    <source>
        <dbReference type="ARBA" id="ARBA00023002"/>
    </source>
</evidence>
<evidence type="ECO:0000259" key="5">
    <source>
        <dbReference type="Pfam" id="PF07992"/>
    </source>
</evidence>
<keyword evidence="1" id="KW-0028">Amino-acid biosynthesis</keyword>
<dbReference type="InterPro" id="IPR009051">
    <property type="entry name" value="Helical_ferredxn"/>
</dbReference>
<evidence type="ECO:0000256" key="3">
    <source>
        <dbReference type="ARBA" id="ARBA00023164"/>
    </source>
</evidence>
<dbReference type="Gene3D" id="1.10.1060.10">
    <property type="entry name" value="Alpha-helical ferredoxin"/>
    <property type="match status" value="1"/>
</dbReference>
<dbReference type="Proteomes" id="UP000241167">
    <property type="component" value="Unassembled WGS sequence"/>
</dbReference>
<reference evidence="7 8" key="1">
    <citation type="submission" date="2018-03" db="EMBL/GenBank/DDBJ databases">
        <title>The draft genome of Sphingosinicella sp. GL-C-18.</title>
        <authorList>
            <person name="Liu L."/>
            <person name="Li L."/>
            <person name="Liang L."/>
            <person name="Zhang X."/>
            <person name="Wang T."/>
        </authorList>
    </citation>
    <scope>NUCLEOTIDE SEQUENCE [LARGE SCALE GENOMIC DNA]</scope>
    <source>
        <strain evidence="7 8">GL-C-18</strain>
    </source>
</reference>
<dbReference type="RefSeq" id="WP_106515866.1">
    <property type="nucleotide sequence ID" value="NZ_PXYI01000012.1"/>
</dbReference>
<dbReference type="Pfam" id="PF07992">
    <property type="entry name" value="Pyr_redox_2"/>
    <property type="match status" value="1"/>
</dbReference>
<dbReference type="AlphaFoldDB" id="A0A2P7QFJ0"/>
<dbReference type="EMBL" id="PXYI01000012">
    <property type="protein sequence ID" value="PSJ36729.1"/>
    <property type="molecule type" value="Genomic_DNA"/>
</dbReference>
<comment type="pathway">
    <text evidence="4">Amino-acid biosynthesis.</text>
</comment>
<keyword evidence="3" id="KW-0314">Glutamate biosynthesis</keyword>
<feature type="domain" description="Dihydroprymidine dehydrogenase" evidence="6">
    <location>
        <begin position="24"/>
        <end position="131"/>
    </location>
</feature>
<organism evidence="7 8">
    <name type="scientific">Allosphingosinicella deserti</name>
    <dbReference type="NCBI Taxonomy" id="2116704"/>
    <lineage>
        <taxon>Bacteria</taxon>
        <taxon>Pseudomonadati</taxon>
        <taxon>Pseudomonadota</taxon>
        <taxon>Alphaproteobacteria</taxon>
        <taxon>Sphingomonadales</taxon>
        <taxon>Sphingomonadaceae</taxon>
        <taxon>Allosphingosinicella</taxon>
    </lineage>
</organism>
<dbReference type="InterPro" id="IPR023753">
    <property type="entry name" value="FAD/NAD-binding_dom"/>
</dbReference>
<dbReference type="PRINTS" id="PR00419">
    <property type="entry name" value="ADXRDTASE"/>
</dbReference>
<dbReference type="InterPro" id="IPR051394">
    <property type="entry name" value="Glutamate_Synthase"/>
</dbReference>
<dbReference type="EC" id="1.4.1.13" evidence="7"/>
<dbReference type="SUPFAM" id="SSF51971">
    <property type="entry name" value="Nucleotide-binding domain"/>
    <property type="match status" value="2"/>
</dbReference>